<dbReference type="EC" id="3.5.4.26" evidence="13"/>
<dbReference type="SUPFAM" id="SSF53597">
    <property type="entry name" value="Dihydrofolate reductase-like"/>
    <property type="match status" value="1"/>
</dbReference>
<dbReference type="EC" id="1.1.1.193" evidence="13"/>
<dbReference type="FunFam" id="3.40.140.10:FF:000025">
    <property type="entry name" value="Riboflavin biosynthesis protein RibD"/>
    <property type="match status" value="1"/>
</dbReference>
<dbReference type="PIRSF" id="PIRSF006769">
    <property type="entry name" value="RibD"/>
    <property type="match status" value="1"/>
</dbReference>
<dbReference type="Gene3D" id="3.40.140.10">
    <property type="entry name" value="Cytidine Deaminase, domain 2"/>
    <property type="match status" value="1"/>
</dbReference>
<evidence type="ECO:0000256" key="4">
    <source>
        <dbReference type="ARBA" id="ARBA00005259"/>
    </source>
</evidence>
<keyword evidence="10 13" id="KW-0521">NADP</keyword>
<feature type="active site" description="Proton donor" evidence="14">
    <location>
        <position position="53"/>
    </location>
</feature>
<evidence type="ECO:0000313" key="18">
    <source>
        <dbReference type="EMBL" id="SFE64686.1"/>
    </source>
</evidence>
<comment type="cofactor">
    <cofactor evidence="13 16">
        <name>Zn(2+)</name>
        <dbReference type="ChEBI" id="CHEBI:29105"/>
    </cofactor>
    <text evidence="13 16">Binds 1 zinc ion.</text>
</comment>
<dbReference type="STRING" id="655355.SAMN05216283_101648"/>
<evidence type="ECO:0000256" key="12">
    <source>
        <dbReference type="ARBA" id="ARBA00023268"/>
    </source>
</evidence>
<comment type="catalytic activity">
    <reaction evidence="13">
        <text>5-amino-6-(5-phospho-D-ribitylamino)uracil + NADP(+) = 5-amino-6-(5-phospho-D-ribosylamino)uracil + NADPH + H(+)</text>
        <dbReference type="Rhea" id="RHEA:17845"/>
        <dbReference type="ChEBI" id="CHEBI:15378"/>
        <dbReference type="ChEBI" id="CHEBI:57783"/>
        <dbReference type="ChEBI" id="CHEBI:58349"/>
        <dbReference type="ChEBI" id="CHEBI:58421"/>
        <dbReference type="ChEBI" id="CHEBI:58453"/>
        <dbReference type="EC" id="1.1.1.193"/>
    </reaction>
</comment>
<dbReference type="EMBL" id="FONW01000001">
    <property type="protein sequence ID" value="SFE64686.1"/>
    <property type="molecule type" value="Genomic_DNA"/>
</dbReference>
<dbReference type="InterPro" id="IPR004794">
    <property type="entry name" value="Eubact_RibD"/>
</dbReference>
<dbReference type="PANTHER" id="PTHR38011">
    <property type="entry name" value="DIHYDROFOLATE REDUCTASE FAMILY PROTEIN (AFU_ORTHOLOGUE AFUA_8G06820)"/>
    <property type="match status" value="1"/>
</dbReference>
<comment type="similarity">
    <text evidence="4 13">In the N-terminal section; belongs to the cytidine and deoxycytidylate deaminase family.</text>
</comment>
<feature type="binding site" evidence="15">
    <location>
        <position position="212"/>
    </location>
    <ligand>
        <name>substrate</name>
    </ligand>
</feature>
<keyword evidence="11 13" id="KW-0560">Oxidoreductase</keyword>
<feature type="binding site" evidence="16">
    <location>
        <position position="51"/>
    </location>
    <ligand>
        <name>Zn(2+)</name>
        <dbReference type="ChEBI" id="CHEBI:29105"/>
        <note>catalytic</note>
    </ligand>
</feature>
<protein>
    <recommendedName>
        <fullName evidence="13">Riboflavin biosynthesis protein RibD</fullName>
    </recommendedName>
    <domain>
        <recommendedName>
            <fullName evidence="13">Diaminohydroxyphosphoribosylaminopyrimidine deaminase</fullName>
            <shortName evidence="13">DRAP deaminase</shortName>
            <ecNumber evidence="13">3.5.4.26</ecNumber>
        </recommendedName>
        <alternativeName>
            <fullName evidence="13">Riboflavin-specific deaminase</fullName>
        </alternativeName>
    </domain>
    <domain>
        <recommendedName>
            <fullName evidence="13">5-amino-6-(5-phosphoribosylamino)uracil reductase</fullName>
            <ecNumber evidence="13">1.1.1.193</ecNumber>
        </recommendedName>
        <alternativeName>
            <fullName evidence="13">HTP reductase</fullName>
        </alternativeName>
    </domain>
</protein>
<feature type="binding site" evidence="15">
    <location>
        <begin position="292"/>
        <end position="298"/>
    </location>
    <ligand>
        <name>NADP(+)</name>
        <dbReference type="ChEBI" id="CHEBI:58349"/>
    </ligand>
</feature>
<evidence type="ECO:0000256" key="2">
    <source>
        <dbReference type="ARBA" id="ARBA00004882"/>
    </source>
</evidence>
<keyword evidence="9 13" id="KW-0862">Zinc</keyword>
<evidence type="ECO:0000256" key="6">
    <source>
        <dbReference type="ARBA" id="ARBA00022619"/>
    </source>
</evidence>
<reference evidence="18 19" key="1">
    <citation type="submission" date="2016-10" db="EMBL/GenBank/DDBJ databases">
        <authorList>
            <person name="de Groot N.N."/>
        </authorList>
    </citation>
    <scope>NUCLEOTIDE SEQUENCE [LARGE SCALE GENOMIC DNA]</scope>
    <source>
        <strain evidence="18 19">CGMCC 1.9156</strain>
    </source>
</reference>
<comment type="catalytic activity">
    <reaction evidence="13">
        <text>2,5-diamino-6-hydroxy-4-(5-phosphoribosylamino)-pyrimidine + H2O + H(+) = 5-amino-6-(5-phospho-D-ribosylamino)uracil + NH4(+)</text>
        <dbReference type="Rhea" id="RHEA:21868"/>
        <dbReference type="ChEBI" id="CHEBI:15377"/>
        <dbReference type="ChEBI" id="CHEBI:15378"/>
        <dbReference type="ChEBI" id="CHEBI:28938"/>
        <dbReference type="ChEBI" id="CHEBI:58453"/>
        <dbReference type="ChEBI" id="CHEBI:58614"/>
        <dbReference type="EC" id="3.5.4.26"/>
    </reaction>
</comment>
<feature type="binding site" evidence="15">
    <location>
        <position position="157"/>
    </location>
    <ligand>
        <name>NADP(+)</name>
        <dbReference type="ChEBI" id="CHEBI:58349"/>
    </ligand>
</feature>
<dbReference type="PANTHER" id="PTHR38011:SF7">
    <property type="entry name" value="2,5-DIAMINO-6-RIBOSYLAMINO-4(3H)-PYRIMIDINONE 5'-PHOSPHATE REDUCTASE"/>
    <property type="match status" value="1"/>
</dbReference>
<feature type="binding site" evidence="15">
    <location>
        <position position="290"/>
    </location>
    <ligand>
        <name>substrate</name>
    </ligand>
</feature>
<dbReference type="PROSITE" id="PS51747">
    <property type="entry name" value="CYT_DCMP_DEAMINASES_2"/>
    <property type="match status" value="1"/>
</dbReference>
<dbReference type="GO" id="GO:0008835">
    <property type="term" value="F:diaminohydroxyphosphoribosylaminopyrimidine deaminase activity"/>
    <property type="evidence" value="ECO:0007669"/>
    <property type="project" value="UniProtKB-EC"/>
</dbReference>
<dbReference type="Gene3D" id="3.40.430.10">
    <property type="entry name" value="Dihydrofolate Reductase, subunit A"/>
    <property type="match status" value="1"/>
</dbReference>
<dbReference type="GO" id="GO:0008270">
    <property type="term" value="F:zinc ion binding"/>
    <property type="evidence" value="ECO:0007669"/>
    <property type="project" value="InterPro"/>
</dbReference>
<evidence type="ECO:0000256" key="14">
    <source>
        <dbReference type="PIRSR" id="PIRSR006769-1"/>
    </source>
</evidence>
<accession>A0A1I2C8M0</accession>
<dbReference type="RefSeq" id="WP_093918364.1">
    <property type="nucleotide sequence ID" value="NZ_FONW01000001.1"/>
</dbReference>
<keyword evidence="12" id="KW-0511">Multifunctional enzyme</keyword>
<dbReference type="SUPFAM" id="SSF53927">
    <property type="entry name" value="Cytidine deaminase-like"/>
    <property type="match status" value="1"/>
</dbReference>
<evidence type="ECO:0000256" key="10">
    <source>
        <dbReference type="ARBA" id="ARBA00022857"/>
    </source>
</evidence>
<feature type="binding site" evidence="15">
    <location>
        <position position="178"/>
    </location>
    <ligand>
        <name>NADP(+)</name>
        <dbReference type="ChEBI" id="CHEBI:58349"/>
    </ligand>
</feature>
<dbReference type="InterPro" id="IPR024072">
    <property type="entry name" value="DHFR-like_dom_sf"/>
</dbReference>
<feature type="binding site" evidence="16">
    <location>
        <position position="78"/>
    </location>
    <ligand>
        <name>Zn(2+)</name>
        <dbReference type="ChEBI" id="CHEBI:29105"/>
        <note>catalytic</note>
    </ligand>
</feature>
<evidence type="ECO:0000256" key="16">
    <source>
        <dbReference type="PIRSR" id="PIRSR006769-3"/>
    </source>
</evidence>
<keyword evidence="6 13" id="KW-0686">Riboflavin biosynthesis</keyword>
<evidence type="ECO:0000256" key="1">
    <source>
        <dbReference type="ARBA" id="ARBA00002151"/>
    </source>
</evidence>
<evidence type="ECO:0000256" key="5">
    <source>
        <dbReference type="ARBA" id="ARBA00007417"/>
    </source>
</evidence>
<dbReference type="InterPro" id="IPR002125">
    <property type="entry name" value="CMP_dCMP_dom"/>
</dbReference>
<comment type="function">
    <text evidence="1 13">Converts 2,5-diamino-6-(ribosylamino)-4(3h)-pyrimidinone 5'-phosphate into 5-amino-6-(ribosylamino)-2,4(1h,3h)-pyrimidinedione 5'-phosphate.</text>
</comment>
<evidence type="ECO:0000256" key="8">
    <source>
        <dbReference type="ARBA" id="ARBA00022801"/>
    </source>
</evidence>
<dbReference type="PROSITE" id="PS00903">
    <property type="entry name" value="CYT_DCMP_DEAMINASES_1"/>
    <property type="match status" value="1"/>
</dbReference>
<evidence type="ECO:0000256" key="7">
    <source>
        <dbReference type="ARBA" id="ARBA00022723"/>
    </source>
</evidence>
<dbReference type="InterPro" id="IPR016192">
    <property type="entry name" value="APOBEC/CMP_deaminase_Zn-bd"/>
</dbReference>
<proteinExistence type="inferred from homology"/>
<feature type="domain" description="CMP/dCMP-type deaminase" evidence="17">
    <location>
        <begin position="2"/>
        <end position="126"/>
    </location>
</feature>
<dbReference type="InterPro" id="IPR016193">
    <property type="entry name" value="Cytidine_deaminase-like"/>
</dbReference>
<dbReference type="Proteomes" id="UP000198964">
    <property type="component" value="Unassembled WGS sequence"/>
</dbReference>
<feature type="binding site" evidence="15">
    <location>
        <position position="192"/>
    </location>
    <ligand>
        <name>substrate</name>
    </ligand>
</feature>
<comment type="pathway">
    <text evidence="3 13">Cofactor biosynthesis; riboflavin biosynthesis; 5-amino-6-(D-ribitylamino)uracil from GTP: step 3/4.</text>
</comment>
<evidence type="ECO:0000256" key="9">
    <source>
        <dbReference type="ARBA" id="ARBA00022833"/>
    </source>
</evidence>
<feature type="binding site" evidence="16">
    <location>
        <position position="87"/>
    </location>
    <ligand>
        <name>Zn(2+)</name>
        <dbReference type="ChEBI" id="CHEBI:29105"/>
        <note>catalytic</note>
    </ligand>
</feature>
<organism evidence="18 19">
    <name type="scientific">Sunxiuqinia elliptica</name>
    <dbReference type="NCBI Taxonomy" id="655355"/>
    <lineage>
        <taxon>Bacteria</taxon>
        <taxon>Pseudomonadati</taxon>
        <taxon>Bacteroidota</taxon>
        <taxon>Bacteroidia</taxon>
        <taxon>Marinilabiliales</taxon>
        <taxon>Prolixibacteraceae</taxon>
        <taxon>Sunxiuqinia</taxon>
    </lineage>
</organism>
<evidence type="ECO:0000259" key="17">
    <source>
        <dbReference type="PROSITE" id="PS51747"/>
    </source>
</evidence>
<dbReference type="GO" id="GO:0008703">
    <property type="term" value="F:5-amino-6-(5-phosphoribosylamino)uracil reductase activity"/>
    <property type="evidence" value="ECO:0007669"/>
    <property type="project" value="UniProtKB-EC"/>
</dbReference>
<evidence type="ECO:0000256" key="13">
    <source>
        <dbReference type="PIRNR" id="PIRNR006769"/>
    </source>
</evidence>
<evidence type="ECO:0000256" key="3">
    <source>
        <dbReference type="ARBA" id="ARBA00004910"/>
    </source>
</evidence>
<keyword evidence="7 13" id="KW-0479">Metal-binding</keyword>
<name>A0A1I2C8M0_9BACT</name>
<feature type="binding site" evidence="15">
    <location>
        <position position="204"/>
    </location>
    <ligand>
        <name>NADP(+)</name>
        <dbReference type="ChEBI" id="CHEBI:58349"/>
    </ligand>
</feature>
<feature type="binding site" evidence="15">
    <location>
        <position position="208"/>
    </location>
    <ligand>
        <name>NADP(+)</name>
        <dbReference type="ChEBI" id="CHEBI:58349"/>
    </ligand>
</feature>
<dbReference type="Pfam" id="PF00383">
    <property type="entry name" value="dCMP_cyt_deam_1"/>
    <property type="match status" value="1"/>
</dbReference>
<keyword evidence="8 13" id="KW-0378">Hydrolase</keyword>
<comment type="similarity">
    <text evidence="5 13">In the C-terminal section; belongs to the HTP reductase family.</text>
</comment>
<evidence type="ECO:0000256" key="11">
    <source>
        <dbReference type="ARBA" id="ARBA00023002"/>
    </source>
</evidence>
<dbReference type="AlphaFoldDB" id="A0A1I2C8M0"/>
<evidence type="ECO:0000256" key="15">
    <source>
        <dbReference type="PIRSR" id="PIRSR006769-2"/>
    </source>
</evidence>
<gene>
    <name evidence="18" type="ORF">SAMN05216283_101648</name>
</gene>
<comment type="pathway">
    <text evidence="2 13">Cofactor biosynthesis; riboflavin biosynthesis; 5-amino-6-(D-ribitylamino)uracil from GTP: step 2/4.</text>
</comment>
<dbReference type="GO" id="GO:0009231">
    <property type="term" value="P:riboflavin biosynthetic process"/>
    <property type="evidence" value="ECO:0007669"/>
    <property type="project" value="UniProtKB-UniPathway"/>
</dbReference>
<keyword evidence="19" id="KW-1185">Reference proteome</keyword>
<feature type="binding site" evidence="15">
    <location>
        <position position="215"/>
    </location>
    <ligand>
        <name>substrate</name>
    </ligand>
</feature>
<evidence type="ECO:0000313" key="19">
    <source>
        <dbReference type="Proteomes" id="UP000198964"/>
    </source>
</evidence>
<sequence>MNTAEKYMNRCLELAQLGAGSVAPNPMVGCVVVHEGKIIGEGYHQKCGEAHAEVNAIRSVKDKVLLKTSTLYVSLEPCAHFGKTPPCSDLIIEHQIPKVVVGSIDPFAAVAGKGIEKMEKAGIEVQLGVLEEECLWLNRRFFTFHQKKRPYLILKWAQTLDGFLDIDRAQQTFGQPTWISNELSRRQVHKQRTEEDAILVGTNTALKDNPSLTVREWVGKQPLRLLIDRKNRLAESLNLKDGSVPTVVFTEEKIDSKANLEYIRIDFDTNILPQLLAWLYARDIQSVIVEGGQFLIQSFIDQGLWDEAHVYFGNTFFVNGVPAPKLPVPPIRSENMHDTQLRFFVNRLK</sequence>
<dbReference type="NCBIfam" id="TIGR00326">
    <property type="entry name" value="eubact_ribD"/>
    <property type="match status" value="1"/>
</dbReference>
<dbReference type="InterPro" id="IPR002734">
    <property type="entry name" value="RibDG_C"/>
</dbReference>
<dbReference type="Pfam" id="PF01872">
    <property type="entry name" value="RibD_C"/>
    <property type="match status" value="1"/>
</dbReference>
<dbReference type="UniPathway" id="UPA00275">
    <property type="reaction ID" value="UER00401"/>
</dbReference>
<dbReference type="CDD" id="cd01284">
    <property type="entry name" value="Riboflavin_deaminase-reductase"/>
    <property type="match status" value="1"/>
</dbReference>
<dbReference type="InterPro" id="IPR050765">
    <property type="entry name" value="Riboflavin_Biosynth_HTPR"/>
</dbReference>